<keyword evidence="2" id="KW-0472">Membrane</keyword>
<feature type="transmembrane region" description="Helical" evidence="2">
    <location>
        <begin position="21"/>
        <end position="48"/>
    </location>
</feature>
<keyword evidence="4" id="KW-1185">Reference proteome</keyword>
<evidence type="ECO:0000313" key="3">
    <source>
        <dbReference type="EMBL" id="GLS46476.1"/>
    </source>
</evidence>
<accession>A0ABQ6DB72</accession>
<feature type="region of interest" description="Disordered" evidence="1">
    <location>
        <begin position="67"/>
        <end position="86"/>
    </location>
</feature>
<dbReference type="Proteomes" id="UP001156881">
    <property type="component" value="Unassembled WGS sequence"/>
</dbReference>
<evidence type="ECO:0008006" key="5">
    <source>
        <dbReference type="Google" id="ProtNLM"/>
    </source>
</evidence>
<evidence type="ECO:0000256" key="2">
    <source>
        <dbReference type="SAM" id="Phobius"/>
    </source>
</evidence>
<protein>
    <recommendedName>
        <fullName evidence="5">Pilus assembly protein</fullName>
    </recommendedName>
</protein>
<organism evidence="3 4">
    <name type="scientific">Methylobacterium brachythecii</name>
    <dbReference type="NCBI Taxonomy" id="1176177"/>
    <lineage>
        <taxon>Bacteria</taxon>
        <taxon>Pseudomonadati</taxon>
        <taxon>Pseudomonadota</taxon>
        <taxon>Alphaproteobacteria</taxon>
        <taxon>Hyphomicrobiales</taxon>
        <taxon>Methylobacteriaceae</taxon>
        <taxon>Methylobacterium</taxon>
    </lineage>
</organism>
<gene>
    <name evidence="3" type="ORF">GCM10007884_44700</name>
</gene>
<keyword evidence="2" id="KW-0812">Transmembrane</keyword>
<comment type="caution">
    <text evidence="3">The sequence shown here is derived from an EMBL/GenBank/DDBJ whole genome shotgun (WGS) entry which is preliminary data.</text>
</comment>
<keyword evidence="2" id="KW-1133">Transmembrane helix</keyword>
<sequence>MRFAHNGIWYFVLHIQKRRGYLYCNAILLPEATMLGTALVALVLLFALQALLVVKVADKLTADAVTSQDGRNGNLQGAGRYAQLAA</sequence>
<reference evidence="4" key="1">
    <citation type="journal article" date="2019" name="Int. J. Syst. Evol. Microbiol.">
        <title>The Global Catalogue of Microorganisms (GCM) 10K type strain sequencing project: providing services to taxonomists for standard genome sequencing and annotation.</title>
        <authorList>
            <consortium name="The Broad Institute Genomics Platform"/>
            <consortium name="The Broad Institute Genome Sequencing Center for Infectious Disease"/>
            <person name="Wu L."/>
            <person name="Ma J."/>
        </authorList>
    </citation>
    <scope>NUCLEOTIDE SEQUENCE [LARGE SCALE GENOMIC DNA]</scope>
    <source>
        <strain evidence="4">NBRC 107710</strain>
    </source>
</reference>
<proteinExistence type="predicted"/>
<name>A0ABQ6DB72_9HYPH</name>
<evidence type="ECO:0000313" key="4">
    <source>
        <dbReference type="Proteomes" id="UP001156881"/>
    </source>
</evidence>
<evidence type="ECO:0000256" key="1">
    <source>
        <dbReference type="SAM" id="MobiDB-lite"/>
    </source>
</evidence>
<dbReference type="EMBL" id="BSPG01000043">
    <property type="protein sequence ID" value="GLS46476.1"/>
    <property type="molecule type" value="Genomic_DNA"/>
</dbReference>